<reference evidence="3 4" key="1">
    <citation type="journal article" date="2011" name="Stand. Genomic Sci.">
        <title>Complete genome sequence of the thermophilic sulfur-reducer Hippea maritima type strain (MH(2)).</title>
        <authorList>
            <person name="Huntemann M."/>
            <person name="Lu M."/>
            <person name="Nolan M."/>
            <person name="Lapidus A."/>
            <person name="Lucas S."/>
            <person name="Hammon N."/>
            <person name="Deshpande S."/>
            <person name="Cheng J.F."/>
            <person name="Tapia R."/>
            <person name="Han C."/>
            <person name="Goodwin L."/>
            <person name="Pitluck S."/>
            <person name="Liolios K."/>
            <person name="Pagani I."/>
            <person name="Ivanova N."/>
            <person name="Ovchinikova G."/>
            <person name="Pati A."/>
            <person name="Chen A."/>
            <person name="Palaniappan K."/>
            <person name="Land M."/>
            <person name="Hauser L."/>
            <person name="Jeffries C.D."/>
            <person name="Detter J.C."/>
            <person name="Brambilla E.M."/>
            <person name="Rohde M."/>
            <person name="Spring S."/>
            <person name="Goker M."/>
            <person name="Woyke T."/>
            <person name="Bristow J."/>
            <person name="Eisen J.A."/>
            <person name="Markowitz V."/>
            <person name="Hugenholtz P."/>
            <person name="Kyrpides N.C."/>
            <person name="Klenk H.P."/>
            <person name="Mavromatis K."/>
        </authorList>
    </citation>
    <scope>NUCLEOTIDE SEQUENCE [LARGE SCALE GENOMIC DNA]</scope>
    <source>
        <strain evidence="4">ATCC 700847 / DSM 10411 / MH2</strain>
    </source>
</reference>
<proteinExistence type="inferred from homology"/>
<dbReference type="OrthoDB" id="9785015at2"/>
<dbReference type="KEGG" id="hmr:Hipma_0784"/>
<feature type="chain" id="PRO_5003285945" evidence="2">
    <location>
        <begin position="20"/>
        <end position="319"/>
    </location>
</feature>
<dbReference type="InParanoid" id="F2LVH0"/>
<dbReference type="GO" id="GO:0015689">
    <property type="term" value="P:molybdate ion transport"/>
    <property type="evidence" value="ECO:0007669"/>
    <property type="project" value="TreeGrafter"/>
</dbReference>
<sequence length="319" mass="36129">MKSIILFLAFLFLMPQAFAKQPIVVFHAGSLSVPLKKVAHAFEKKYPMYKIVLEASGSRMAARKIVDLRKPCDIMASADYSVIDNLLINTGNAKFNALFATNEMAIVFTNKSRYANTINSNNWTDILLKKDVIVGHSNPNDDPCGYRAMLVVKLSEKYYHKKGLFKQLFGYPDYYQDGFQKKGKIIVRPKETDLIALLKMHYIDYIFLYKSVAIQHHLRYIELPKEVSLCCKSYDRLYKTVSFRISGKKPGEFITKKGSSMVYGLTIPQNSNSPINKKGAVLLVKFILSKEGQDIIKSCGQGIINPPIIKGNYSILNEN</sequence>
<dbReference type="HOGENOM" id="CLU_055936_0_0_7"/>
<evidence type="ECO:0000256" key="2">
    <source>
        <dbReference type="SAM" id="SignalP"/>
    </source>
</evidence>
<dbReference type="AlphaFoldDB" id="F2LVH0"/>
<dbReference type="SUPFAM" id="SSF53850">
    <property type="entry name" value="Periplasmic binding protein-like II"/>
    <property type="match status" value="1"/>
</dbReference>
<dbReference type="Proteomes" id="UP000008139">
    <property type="component" value="Chromosome"/>
</dbReference>
<evidence type="ECO:0000256" key="1">
    <source>
        <dbReference type="ARBA" id="ARBA00009438"/>
    </source>
</evidence>
<dbReference type="PANTHER" id="PTHR30632:SF16">
    <property type="entry name" value="MOLYBDATE_TUNGSTATE-BINDING PROTEIN WTPA"/>
    <property type="match status" value="1"/>
</dbReference>
<dbReference type="STRING" id="760142.Hipma_0784"/>
<accession>F2LVH0</accession>
<dbReference type="eggNOG" id="COG0725">
    <property type="taxonomic scope" value="Bacteria"/>
</dbReference>
<dbReference type="PANTHER" id="PTHR30632">
    <property type="entry name" value="MOLYBDATE-BINDING PERIPLASMIC PROTEIN"/>
    <property type="match status" value="1"/>
</dbReference>
<comment type="similarity">
    <text evidence="1">Belongs to the bacterial solute-binding protein 1 family. WtpA subfamily.</text>
</comment>
<dbReference type="EMBL" id="CP002606">
    <property type="protein sequence ID" value="AEA33754.1"/>
    <property type="molecule type" value="Genomic_DNA"/>
</dbReference>
<name>F2LVH0_HIPMA</name>
<keyword evidence="2" id="KW-0732">Signal</keyword>
<feature type="signal peptide" evidence="2">
    <location>
        <begin position="1"/>
        <end position="19"/>
    </location>
</feature>
<gene>
    <name evidence="3" type="ordered locus">Hipma_0784</name>
</gene>
<dbReference type="GO" id="GO:1901359">
    <property type="term" value="F:tungstate binding"/>
    <property type="evidence" value="ECO:0007669"/>
    <property type="project" value="InterPro"/>
</dbReference>
<protein>
    <submittedName>
        <fullName evidence="3">Tungstate ABC transporter binding protein WtpA</fullName>
    </submittedName>
</protein>
<evidence type="ECO:0000313" key="4">
    <source>
        <dbReference type="Proteomes" id="UP000008139"/>
    </source>
</evidence>
<dbReference type="Pfam" id="PF13531">
    <property type="entry name" value="SBP_bac_11"/>
    <property type="match status" value="1"/>
</dbReference>
<evidence type="ECO:0000313" key="3">
    <source>
        <dbReference type="EMBL" id="AEA33754.1"/>
    </source>
</evidence>
<reference evidence="4" key="2">
    <citation type="submission" date="2011-03" db="EMBL/GenBank/DDBJ databases">
        <title>The complete genome of Hippea maritima DSM 10411.</title>
        <authorList>
            <consortium name="US DOE Joint Genome Institute (JGI-PGF)"/>
            <person name="Lucas S."/>
            <person name="Copeland A."/>
            <person name="Lapidus A."/>
            <person name="Bruce D."/>
            <person name="Goodwin L."/>
            <person name="Pitluck S."/>
            <person name="Peters L."/>
            <person name="Kyrpides N."/>
            <person name="Mavromatis K."/>
            <person name="Pagani I."/>
            <person name="Ivanova N."/>
            <person name="Mikhailova N."/>
            <person name="Lu M."/>
            <person name="Detter J.C."/>
            <person name="Tapia R."/>
            <person name="Han C."/>
            <person name="Land M."/>
            <person name="Hauser L."/>
            <person name="Markowitz V."/>
            <person name="Cheng J.-F."/>
            <person name="Hugenholtz P."/>
            <person name="Woyke T."/>
            <person name="Wu D."/>
            <person name="Spring S."/>
            <person name="Schroeder M."/>
            <person name="Brambilla E."/>
            <person name="Klenk H.-P."/>
            <person name="Eisen J.A."/>
        </authorList>
    </citation>
    <scope>NUCLEOTIDE SEQUENCE [LARGE SCALE GENOMIC DNA]</scope>
    <source>
        <strain evidence="4">ATCC 700847 / DSM 10411 / MH2</strain>
    </source>
</reference>
<organism evidence="3 4">
    <name type="scientific">Hippea maritima (strain ATCC 700847 / DSM 10411 / MH2)</name>
    <dbReference type="NCBI Taxonomy" id="760142"/>
    <lineage>
        <taxon>Bacteria</taxon>
        <taxon>Pseudomonadati</taxon>
        <taxon>Campylobacterota</taxon>
        <taxon>Desulfurellia</taxon>
        <taxon>Desulfurellales</taxon>
        <taxon>Hippeaceae</taxon>
        <taxon>Hippea</taxon>
    </lineage>
</organism>
<dbReference type="InterPro" id="IPR050682">
    <property type="entry name" value="ModA/WtpA"/>
</dbReference>
<dbReference type="NCBIfam" id="TIGR03730">
    <property type="entry name" value="tungstate_WtpA"/>
    <property type="match status" value="1"/>
</dbReference>
<dbReference type="RefSeq" id="WP_013681795.1">
    <property type="nucleotide sequence ID" value="NC_015318.1"/>
</dbReference>
<dbReference type="Gene3D" id="3.40.190.10">
    <property type="entry name" value="Periplasmic binding protein-like II"/>
    <property type="match status" value="2"/>
</dbReference>
<dbReference type="InterPro" id="IPR022498">
    <property type="entry name" value="ABC_trnspt_W-bd_WtpA"/>
</dbReference>
<dbReference type="GO" id="GO:0030973">
    <property type="term" value="F:molybdate ion binding"/>
    <property type="evidence" value="ECO:0007669"/>
    <property type="project" value="TreeGrafter"/>
</dbReference>
<dbReference type="CDD" id="cd13540">
    <property type="entry name" value="PBP2_ModA_WtpA"/>
    <property type="match status" value="1"/>
</dbReference>
<keyword evidence="4" id="KW-1185">Reference proteome</keyword>